<evidence type="ECO:0000313" key="1">
    <source>
        <dbReference type="EMBL" id="MEE6701802.1"/>
    </source>
</evidence>
<accession>A0ABU7SUP6</accession>
<dbReference type="RefSeq" id="WP_331191575.1">
    <property type="nucleotide sequence ID" value="NZ_JAQSEO010000006.1"/>
</dbReference>
<reference evidence="1 2" key="1">
    <citation type="submission" date="2023-02" db="EMBL/GenBank/DDBJ databases">
        <title>The predominant lactic acid bacteria and yeasts involved in the spontaneous fermentation of millet during the production of the traditional porridge Hausa koko in Ghana.</title>
        <authorList>
            <person name="Atter A."/>
            <person name="Diaz M."/>
        </authorList>
    </citation>
    <scope>NUCLEOTIDE SEQUENCE [LARGE SCALE GENOMIC DNA]</scope>
    <source>
        <strain evidence="1 2">FI11552</strain>
    </source>
</reference>
<dbReference type="CDD" id="cd00093">
    <property type="entry name" value="HTH_XRE"/>
    <property type="match status" value="1"/>
</dbReference>
<protein>
    <submittedName>
        <fullName evidence="1">Helix-turn-helix transcriptional regulator</fullName>
    </submittedName>
</protein>
<keyword evidence="2" id="KW-1185">Reference proteome</keyword>
<dbReference type="Proteomes" id="UP001335665">
    <property type="component" value="Unassembled WGS sequence"/>
</dbReference>
<dbReference type="InterPro" id="IPR001387">
    <property type="entry name" value="Cro/C1-type_HTH"/>
</dbReference>
<gene>
    <name evidence="1" type="ORF">PS396_08470</name>
</gene>
<dbReference type="EMBL" id="JAQSFA010000026">
    <property type="protein sequence ID" value="MEE6701802.1"/>
    <property type="molecule type" value="Genomic_DNA"/>
</dbReference>
<proteinExistence type="predicted"/>
<organism evidence="1 2">
    <name type="scientific">Limosilactobacillus pontis</name>
    <dbReference type="NCBI Taxonomy" id="35787"/>
    <lineage>
        <taxon>Bacteria</taxon>
        <taxon>Bacillati</taxon>
        <taxon>Bacillota</taxon>
        <taxon>Bacilli</taxon>
        <taxon>Lactobacillales</taxon>
        <taxon>Lactobacillaceae</taxon>
        <taxon>Limosilactobacillus</taxon>
    </lineage>
</organism>
<comment type="caution">
    <text evidence="1">The sequence shown here is derived from an EMBL/GenBank/DDBJ whole genome shotgun (WGS) entry which is preliminary data.</text>
</comment>
<name>A0ABU7SUP6_9LACO</name>
<evidence type="ECO:0000313" key="2">
    <source>
        <dbReference type="Proteomes" id="UP001335665"/>
    </source>
</evidence>
<sequence>MCGLTQAQLAKYAGWTKEQLVEYEKVLPSIFSEFQSAADTMNVVPSYLVGWSSDPLCQSLERIAREREDKMHFYHVHSQHLPIDAVIIAESAQQAISVALRHCYDWLPETTEKAFRGQLVANEVQVEADRWPRWIAGREE</sequence>